<name>A0A1V6LXH2_9BACT</name>
<evidence type="ECO:0000313" key="2">
    <source>
        <dbReference type="Proteomes" id="UP000242219"/>
    </source>
</evidence>
<reference evidence="1 2" key="1">
    <citation type="journal article" date="2016" name="Genome Announc.">
        <title>Draft Genome Sequence of the Anaerobic Ammonium-Oxidizing Bacterium 'Candidatus Brocadia sp. 40'.</title>
        <authorList>
            <person name="Ali M."/>
            <person name="Haroon M.F."/>
            <person name="Narita Y."/>
            <person name="Zhang L."/>
            <person name="Rangel Shaw D."/>
            <person name="Okabe S."/>
            <person name="Saikaly P.E."/>
        </authorList>
    </citation>
    <scope>NUCLEOTIDE SEQUENCE [LARGE SCALE GENOMIC DNA]</scope>
    <source>
        <strain evidence="1 2">40</strain>
    </source>
</reference>
<sequence>MHQYPEPETDLSAYCRYRNDHVGGRYFKGVENSYIGTKDGDGELGDAWVNISRFWNLAPSDRTGAHLCT</sequence>
<accession>A0A1V6LXH2</accession>
<dbReference type="AlphaFoldDB" id="A0A1V6LXH2"/>
<evidence type="ECO:0000313" key="1">
    <source>
        <dbReference type="EMBL" id="OQD44851.1"/>
    </source>
</evidence>
<dbReference type="Proteomes" id="UP000242219">
    <property type="component" value="Unassembled WGS sequence"/>
</dbReference>
<organism evidence="1 2">
    <name type="scientific">Candidatus Brocadia sapporoensis</name>
    <dbReference type="NCBI Taxonomy" id="392547"/>
    <lineage>
        <taxon>Bacteria</taxon>
        <taxon>Pseudomonadati</taxon>
        <taxon>Planctomycetota</taxon>
        <taxon>Candidatus Brocadiia</taxon>
        <taxon>Candidatus Brocadiales</taxon>
        <taxon>Candidatus Brocadiaceae</taxon>
        <taxon>Candidatus Brocadia</taxon>
    </lineage>
</organism>
<proteinExistence type="predicted"/>
<dbReference type="RefSeq" id="WP_070067975.1">
    <property type="nucleotide sequence ID" value="NZ_MJUW02000114.1"/>
</dbReference>
<keyword evidence="2" id="KW-1185">Reference proteome</keyword>
<gene>
    <name evidence="1" type="ORF">BIY37_11520</name>
</gene>
<comment type="caution">
    <text evidence="1">The sequence shown here is derived from an EMBL/GenBank/DDBJ whole genome shotgun (WGS) entry which is preliminary data.</text>
</comment>
<protein>
    <submittedName>
        <fullName evidence="1">Uncharacterized protein</fullName>
    </submittedName>
</protein>
<dbReference type="EMBL" id="MJUW02000114">
    <property type="protein sequence ID" value="OQD44851.1"/>
    <property type="molecule type" value="Genomic_DNA"/>
</dbReference>